<sequence length="436" mass="49243">MGKFPVISISLKGISGADYWSARSLICSVIGEEALRYSELLSSSRLSVQEKELYRKLINVDPNKPGNFGMPDDVLMRSLRTLSVLAEKHYGKKAIILIDEYDVPLAKANEQGYYDEMVLLIRNIFEQVLKTNDSLYFAVLTGCLLFKETPLPLGSTKPRQVVKAGFPTKLEKTSLSGQCQESIFTGLNNPKILSITTVRFDEYFGFTDDEIEALVAGEAVVKEIHEELTYNRLYDSINNIWSVLFMTGYLTYRERLTGKLYSLAIPNTEIRNIFTEQIMEMFKKNVAQDGKNLNAFCEALQKGDANAVQQRFSAYLNKTISIRDTFVKKSAKENFYHGIMLGILGYKSGWYVRSNKETGNGYSDIFIKDEENTGIILEIKYAENGKYESACKNALHQINVCGYADRLKSEGCSKILKYGIACFKKQCQVVVEIDGD</sequence>
<evidence type="ECO:0000259" key="1">
    <source>
        <dbReference type="Pfam" id="PF09820"/>
    </source>
</evidence>
<dbReference type="Pfam" id="PF09820">
    <property type="entry name" value="AAA-ATPase_like"/>
    <property type="match status" value="1"/>
</dbReference>
<reference evidence="2 3" key="1">
    <citation type="submission" date="2020-08" db="EMBL/GenBank/DDBJ databases">
        <title>Genomic Encyclopedia of Type Strains, Phase IV (KMG-IV): sequencing the most valuable type-strain genomes for metagenomic binning, comparative biology and taxonomic classification.</title>
        <authorList>
            <person name="Goeker M."/>
        </authorList>
    </citation>
    <scope>NUCLEOTIDE SEQUENCE [LARGE SCALE GENOMIC DNA]</scope>
    <source>
        <strain evidence="2 3">DSM 106146</strain>
    </source>
</reference>
<dbReference type="Pfam" id="PF08011">
    <property type="entry name" value="PDDEXK_9"/>
    <property type="match status" value="1"/>
</dbReference>
<dbReference type="InterPro" id="IPR018631">
    <property type="entry name" value="AAA-ATPase-like_dom"/>
</dbReference>
<evidence type="ECO:0000313" key="3">
    <source>
        <dbReference type="Proteomes" id="UP000543642"/>
    </source>
</evidence>
<dbReference type="AlphaFoldDB" id="A0A7W8H8Y2"/>
<gene>
    <name evidence="2" type="ORF">HNP82_001077</name>
</gene>
<protein>
    <recommendedName>
        <fullName evidence="1">AAA-ATPase-like domain-containing protein</fullName>
    </recommendedName>
</protein>
<evidence type="ECO:0000313" key="2">
    <source>
        <dbReference type="EMBL" id="MBB5263972.1"/>
    </source>
</evidence>
<name>A0A7W8H8Y2_9FIRM</name>
<proteinExistence type="predicted"/>
<keyword evidence="3" id="KW-1185">Reference proteome</keyword>
<dbReference type="Proteomes" id="UP000543642">
    <property type="component" value="Unassembled WGS sequence"/>
</dbReference>
<comment type="caution">
    <text evidence="2">The sequence shown here is derived from an EMBL/GenBank/DDBJ whole genome shotgun (WGS) entry which is preliminary data.</text>
</comment>
<organism evidence="2 3">
    <name type="scientific">Catenibacillus scindens</name>
    <dbReference type="NCBI Taxonomy" id="673271"/>
    <lineage>
        <taxon>Bacteria</taxon>
        <taxon>Bacillati</taxon>
        <taxon>Bacillota</taxon>
        <taxon>Clostridia</taxon>
        <taxon>Lachnospirales</taxon>
        <taxon>Lachnospiraceae</taxon>
        <taxon>Catenibacillus</taxon>
    </lineage>
</organism>
<dbReference type="InterPro" id="IPR012547">
    <property type="entry name" value="PDDEXK_9"/>
</dbReference>
<accession>A0A7W8H8Y2</accession>
<feature type="domain" description="AAA-ATPase-like" evidence="1">
    <location>
        <begin position="3"/>
        <end position="148"/>
    </location>
</feature>
<dbReference type="PANTHER" id="PTHR34825">
    <property type="entry name" value="CONSERVED PROTEIN, WITH A WEAK D-GALACTARATE DEHYDRATASE/ALTRONATE HYDROLASE DOMAIN"/>
    <property type="match status" value="1"/>
</dbReference>
<dbReference type="EMBL" id="JACHFW010000003">
    <property type="protein sequence ID" value="MBB5263972.1"/>
    <property type="molecule type" value="Genomic_DNA"/>
</dbReference>
<dbReference type="PANTHER" id="PTHR34825:SF1">
    <property type="entry name" value="AAA-ATPASE-LIKE DOMAIN-CONTAINING PROTEIN"/>
    <property type="match status" value="1"/>
</dbReference>